<name>A0A383BI12_9ZZZZ</name>
<sequence length="40" mass="4429">MAQMAASMFTMARRLLIEAGADLNARDEEFQSTPLGWAAR</sequence>
<dbReference type="AlphaFoldDB" id="A0A383BI12"/>
<organism evidence="1">
    <name type="scientific">marine metagenome</name>
    <dbReference type="NCBI Taxonomy" id="408172"/>
    <lineage>
        <taxon>unclassified sequences</taxon>
        <taxon>metagenomes</taxon>
        <taxon>ecological metagenomes</taxon>
    </lineage>
</organism>
<proteinExistence type="predicted"/>
<dbReference type="Gene3D" id="1.25.40.20">
    <property type="entry name" value="Ankyrin repeat-containing domain"/>
    <property type="match status" value="1"/>
</dbReference>
<dbReference type="InterPro" id="IPR036770">
    <property type="entry name" value="Ankyrin_rpt-contain_sf"/>
</dbReference>
<reference evidence="1" key="1">
    <citation type="submission" date="2018-05" db="EMBL/GenBank/DDBJ databases">
        <authorList>
            <person name="Lanie J.A."/>
            <person name="Ng W.-L."/>
            <person name="Kazmierczak K.M."/>
            <person name="Andrzejewski T.M."/>
            <person name="Davidsen T.M."/>
            <person name="Wayne K.J."/>
            <person name="Tettelin H."/>
            <person name="Glass J.I."/>
            <person name="Rusch D."/>
            <person name="Podicherti R."/>
            <person name="Tsui H.-C.T."/>
            <person name="Winkler M.E."/>
        </authorList>
    </citation>
    <scope>NUCLEOTIDE SEQUENCE</scope>
</reference>
<protein>
    <submittedName>
        <fullName evidence="1">Uncharacterized protein</fullName>
    </submittedName>
</protein>
<feature type="non-terminal residue" evidence="1">
    <location>
        <position position="40"/>
    </location>
</feature>
<evidence type="ECO:0000313" key="1">
    <source>
        <dbReference type="EMBL" id="SVE19552.1"/>
    </source>
</evidence>
<gene>
    <name evidence="1" type="ORF">METZ01_LOCUS472406</name>
</gene>
<dbReference type="EMBL" id="UINC01200594">
    <property type="protein sequence ID" value="SVE19552.1"/>
    <property type="molecule type" value="Genomic_DNA"/>
</dbReference>
<accession>A0A383BI12</accession>